<dbReference type="RefSeq" id="WP_076345680.1">
    <property type="nucleotide sequence ID" value="NZ_CP019082.1"/>
</dbReference>
<dbReference type="AlphaFoldDB" id="A0A1U7CPG3"/>
<evidence type="ECO:0000313" key="2">
    <source>
        <dbReference type="EMBL" id="APW60796.1"/>
    </source>
</evidence>
<keyword evidence="1" id="KW-0812">Transmembrane</keyword>
<gene>
    <name evidence="2" type="ORF">BSF38_02285</name>
</gene>
<feature type="transmembrane region" description="Helical" evidence="1">
    <location>
        <begin position="20"/>
        <end position="42"/>
    </location>
</feature>
<dbReference type="KEGG" id="pbor:BSF38_02285"/>
<dbReference type="EMBL" id="CP019082">
    <property type="protein sequence ID" value="APW60796.1"/>
    <property type="molecule type" value="Genomic_DNA"/>
</dbReference>
<proteinExistence type="predicted"/>
<reference evidence="3" key="1">
    <citation type="submission" date="2016-12" db="EMBL/GenBank/DDBJ databases">
        <title>Comparative genomics of four Isosphaeraceae planctomycetes: a common pool of plasmids and glycoside hydrolase genes.</title>
        <authorList>
            <person name="Ivanova A."/>
        </authorList>
    </citation>
    <scope>NUCLEOTIDE SEQUENCE [LARGE SCALE GENOMIC DNA]</scope>
    <source>
        <strain evidence="3">PX4</strain>
    </source>
</reference>
<keyword evidence="1" id="KW-1133">Transmembrane helix</keyword>
<organism evidence="2 3">
    <name type="scientific">Paludisphaera borealis</name>
    <dbReference type="NCBI Taxonomy" id="1387353"/>
    <lineage>
        <taxon>Bacteria</taxon>
        <taxon>Pseudomonadati</taxon>
        <taxon>Planctomycetota</taxon>
        <taxon>Planctomycetia</taxon>
        <taxon>Isosphaerales</taxon>
        <taxon>Isosphaeraceae</taxon>
        <taxon>Paludisphaera</taxon>
    </lineage>
</organism>
<evidence type="ECO:0000256" key="1">
    <source>
        <dbReference type="SAM" id="Phobius"/>
    </source>
</evidence>
<dbReference type="Proteomes" id="UP000186309">
    <property type="component" value="Chromosome"/>
</dbReference>
<name>A0A1U7CPG3_9BACT</name>
<accession>A0A1U7CPG3</accession>
<sequence>MTPMVVEYNMMTTLIQHIPWFAWIALAAIACGTLSAIVKMIIVHRERIAMIRCGMDPDAPGRKAIYEELNA</sequence>
<protein>
    <submittedName>
        <fullName evidence="2">Uncharacterized protein</fullName>
    </submittedName>
</protein>
<evidence type="ECO:0000313" key="3">
    <source>
        <dbReference type="Proteomes" id="UP000186309"/>
    </source>
</evidence>
<keyword evidence="3" id="KW-1185">Reference proteome</keyword>
<keyword evidence="1" id="KW-0472">Membrane</keyword>
<dbReference type="OrthoDB" id="287860at2"/>